<dbReference type="GO" id="GO:0016530">
    <property type="term" value="F:metallochaperone activity"/>
    <property type="evidence" value="ECO:0007669"/>
    <property type="project" value="TreeGrafter"/>
</dbReference>
<dbReference type="Proteomes" id="UP000610966">
    <property type="component" value="Unassembled WGS sequence"/>
</dbReference>
<evidence type="ECO:0008006" key="4">
    <source>
        <dbReference type="Google" id="ProtNLM"/>
    </source>
</evidence>
<dbReference type="GO" id="GO:0051131">
    <property type="term" value="P:chaperone-mediated protein complex assembly"/>
    <property type="evidence" value="ECO:0007669"/>
    <property type="project" value="InterPro"/>
</dbReference>
<dbReference type="NCBIfam" id="TIGR00684">
    <property type="entry name" value="narJ"/>
    <property type="match status" value="1"/>
</dbReference>
<dbReference type="PANTHER" id="PTHR43680">
    <property type="entry name" value="NITRATE REDUCTASE MOLYBDENUM COFACTOR ASSEMBLY CHAPERONE"/>
    <property type="match status" value="1"/>
</dbReference>
<reference evidence="2" key="1">
    <citation type="submission" date="2021-01" db="EMBL/GenBank/DDBJ databases">
        <title>Whole genome shotgun sequence of Sphaerimonospora thailandensis NBRC 107569.</title>
        <authorList>
            <person name="Komaki H."/>
            <person name="Tamura T."/>
        </authorList>
    </citation>
    <scope>NUCLEOTIDE SEQUENCE</scope>
    <source>
        <strain evidence="2">NBRC 107569</strain>
    </source>
</reference>
<keyword evidence="1" id="KW-0534">Nitrate assimilation</keyword>
<dbReference type="AlphaFoldDB" id="A0A8J3VZL5"/>
<dbReference type="RefSeq" id="WP_239089601.1">
    <property type="nucleotide sequence ID" value="NZ_BOOG01000020.1"/>
</dbReference>
<name>A0A8J3VZL5_9ACTN</name>
<dbReference type="PANTHER" id="PTHR43680:SF2">
    <property type="entry name" value="NITRATE REDUCTASE MOLYBDENUM COFACTOR ASSEMBLY CHAPERONE NARJ"/>
    <property type="match status" value="1"/>
</dbReference>
<evidence type="ECO:0000256" key="1">
    <source>
        <dbReference type="ARBA" id="ARBA00023063"/>
    </source>
</evidence>
<proteinExistence type="predicted"/>
<organism evidence="2 3">
    <name type="scientific">Sphaerimonospora thailandensis</name>
    <dbReference type="NCBI Taxonomy" id="795644"/>
    <lineage>
        <taxon>Bacteria</taxon>
        <taxon>Bacillati</taxon>
        <taxon>Actinomycetota</taxon>
        <taxon>Actinomycetes</taxon>
        <taxon>Streptosporangiales</taxon>
        <taxon>Streptosporangiaceae</taxon>
        <taxon>Sphaerimonospora</taxon>
    </lineage>
</organism>
<dbReference type="InterPro" id="IPR003765">
    <property type="entry name" value="NO3_reductase_chaperone_NarJ"/>
</dbReference>
<keyword evidence="3" id="KW-1185">Reference proteome</keyword>
<dbReference type="InterPro" id="IPR036411">
    <property type="entry name" value="TorD-like_sf"/>
</dbReference>
<dbReference type="Pfam" id="PF02613">
    <property type="entry name" value="Nitrate_red_del"/>
    <property type="match status" value="1"/>
</dbReference>
<dbReference type="GO" id="GO:0042128">
    <property type="term" value="P:nitrate assimilation"/>
    <property type="evidence" value="ECO:0007669"/>
    <property type="project" value="UniProtKB-KW"/>
</dbReference>
<dbReference type="Gene3D" id="1.10.3480.10">
    <property type="entry name" value="TorD-like"/>
    <property type="match status" value="1"/>
</dbReference>
<evidence type="ECO:0000313" key="3">
    <source>
        <dbReference type="Proteomes" id="UP000610966"/>
    </source>
</evidence>
<sequence length="221" mass="23554">MTDQRAVRNVHMAASVLLGYPDERLVEALPVLSQTVAGLPSGGRLGEAAAHLAAFADHVAATPLPELTAHYVAVFDLKRRCCPYLTYYTYGDTRKRGMALLRFKHAYREAGFEVTDELPDHLAVVCELSGRGATEAAGRLLREHRAGVETLLHALRSEASPYAGVVAAVLATLPEPTARERAAALRLAAEGPPAEEVGLEPFSLDASLESAGMAPTRGGSR</sequence>
<dbReference type="EMBL" id="BOOG01000020">
    <property type="protein sequence ID" value="GIH70188.1"/>
    <property type="molecule type" value="Genomic_DNA"/>
</dbReference>
<dbReference type="InterPro" id="IPR020945">
    <property type="entry name" value="DMSO/NO3_reduct_chaperone"/>
</dbReference>
<accession>A0A8J3VZL5</accession>
<dbReference type="SUPFAM" id="SSF89155">
    <property type="entry name" value="TorD-like"/>
    <property type="match status" value="1"/>
</dbReference>
<dbReference type="GO" id="GO:0051082">
    <property type="term" value="F:unfolded protein binding"/>
    <property type="evidence" value="ECO:0007669"/>
    <property type="project" value="InterPro"/>
</dbReference>
<evidence type="ECO:0000313" key="2">
    <source>
        <dbReference type="EMBL" id="GIH70188.1"/>
    </source>
</evidence>
<protein>
    <recommendedName>
        <fullName evidence="4">Respiratory nitrate reductase chaperone NarJ</fullName>
    </recommendedName>
</protein>
<comment type="caution">
    <text evidence="2">The sequence shown here is derived from an EMBL/GenBank/DDBJ whole genome shotgun (WGS) entry which is preliminary data.</text>
</comment>
<gene>
    <name evidence="2" type="ORF">Mth01_24410</name>
</gene>